<dbReference type="Proteomes" id="UP000624041">
    <property type="component" value="Unassembled WGS sequence"/>
</dbReference>
<dbReference type="AlphaFoldDB" id="A0A917XZR1"/>
<comment type="caution">
    <text evidence="2">The sequence shown here is derived from an EMBL/GenBank/DDBJ whole genome shotgun (WGS) entry which is preliminary data.</text>
</comment>
<reference evidence="2" key="1">
    <citation type="journal article" date="2014" name="Int. J. Syst. Evol. Microbiol.">
        <title>Complete genome sequence of Corynebacterium casei LMG S-19264T (=DSM 44701T), isolated from a smear-ripened cheese.</title>
        <authorList>
            <consortium name="US DOE Joint Genome Institute (JGI-PGF)"/>
            <person name="Walter F."/>
            <person name="Albersmeier A."/>
            <person name="Kalinowski J."/>
            <person name="Ruckert C."/>
        </authorList>
    </citation>
    <scope>NUCLEOTIDE SEQUENCE</scope>
    <source>
        <strain evidence="2">JCM 17251</strain>
    </source>
</reference>
<name>A0A917XZR1_9BACI</name>
<dbReference type="RefSeq" id="WP_188857842.1">
    <property type="nucleotide sequence ID" value="NZ_BMOS01000017.1"/>
</dbReference>
<feature type="domain" description="Phospholipase C/D" evidence="1">
    <location>
        <begin position="6"/>
        <end position="166"/>
    </location>
</feature>
<gene>
    <name evidence="2" type="ORF">GCM10007971_24930</name>
</gene>
<accession>A0A917XZR1</accession>
<organism evidence="2 3">
    <name type="scientific">Oceanobacillus indicireducens</name>
    <dbReference type="NCBI Taxonomy" id="1004261"/>
    <lineage>
        <taxon>Bacteria</taxon>
        <taxon>Bacillati</taxon>
        <taxon>Bacillota</taxon>
        <taxon>Bacilli</taxon>
        <taxon>Bacillales</taxon>
        <taxon>Bacillaceae</taxon>
        <taxon>Oceanobacillus</taxon>
    </lineage>
</organism>
<evidence type="ECO:0000313" key="2">
    <source>
        <dbReference type="EMBL" id="GGN60703.1"/>
    </source>
</evidence>
<dbReference type="EMBL" id="BMOS01000017">
    <property type="protein sequence ID" value="GGN60703.1"/>
    <property type="molecule type" value="Genomic_DNA"/>
</dbReference>
<sequence>MPNIWTHILFCEDVIDTVGKLHPFSQQIENYMRLGAQGPDPFFYYNFWPWAKDEPVHQVGTSLHTSQCGPFLLDMIAAAKNKSKEVKAFVIGFVTHHVLDRNTHPYIHFRAGYEGNDHQRLEIQIDTLMMDKYHNLKTWKTPVYKEIDIGRKLDSRITRLLAALINKNYPSLRRDDDTYIQKAYRDMLLALKILSDPSGIKNKLLGNLISAYSHQPIHNNVDYLNLNHTTWFHPATKEPSNKSFIELYNESRVEGIDIVTEVLNYWEKGASYSMEKLKGLIGNISYDTGKPLELGLVNKYSEPIV</sequence>
<dbReference type="InterPro" id="IPR029002">
    <property type="entry name" value="PLPC/GPLD1"/>
</dbReference>
<proteinExistence type="predicted"/>
<reference evidence="2" key="2">
    <citation type="submission" date="2020-09" db="EMBL/GenBank/DDBJ databases">
        <authorList>
            <person name="Sun Q."/>
            <person name="Ohkuma M."/>
        </authorList>
    </citation>
    <scope>NUCLEOTIDE SEQUENCE</scope>
    <source>
        <strain evidence="2">JCM 17251</strain>
    </source>
</reference>
<evidence type="ECO:0000259" key="1">
    <source>
        <dbReference type="Pfam" id="PF00882"/>
    </source>
</evidence>
<evidence type="ECO:0000313" key="3">
    <source>
        <dbReference type="Proteomes" id="UP000624041"/>
    </source>
</evidence>
<protein>
    <recommendedName>
        <fullName evidence="1">Phospholipase C/D domain-containing protein</fullName>
    </recommendedName>
</protein>
<keyword evidence="3" id="KW-1185">Reference proteome</keyword>
<dbReference type="Pfam" id="PF00882">
    <property type="entry name" value="Zn_dep_PLPC"/>
    <property type="match status" value="1"/>
</dbReference>